<evidence type="ECO:0000256" key="1">
    <source>
        <dbReference type="SAM" id="MobiDB-lite"/>
    </source>
</evidence>
<sequence>MTLLRRHRKEPRRWSARLRRGRKGRAAGEGPPGHTVRAAPSPTVHLDRLADALASKGLPTLPRYEDDPPRLRVYIPSATHVGETIAVGPGRSDEWWYRTSTGILLGPHDDPTAAAETIALLLGPWLPAALGIIPDRAMTVSEVRRRFPGVSCWWGIHTQRWWALIPRGPSSRLVSAITLDTLARAISKAHTRQ</sequence>
<dbReference type="RefSeq" id="WP_151569848.1">
    <property type="nucleotide sequence ID" value="NZ_WBMT01000030.1"/>
</dbReference>
<feature type="compositionally biased region" description="Basic residues" evidence="1">
    <location>
        <begin position="1"/>
        <end position="25"/>
    </location>
</feature>
<reference evidence="2 3" key="1">
    <citation type="submission" date="2019-09" db="EMBL/GenBank/DDBJ databases">
        <title>Actinomadura physcomitrii sp. nov., a novel actinomycete isolated from moss [Physcomitrium sphaericum (Ludw) Fuernr].</title>
        <authorList>
            <person name="Zhuang X."/>
            <person name="Liu C."/>
        </authorList>
    </citation>
    <scope>NUCLEOTIDE SEQUENCE [LARGE SCALE GENOMIC DNA]</scope>
    <source>
        <strain evidence="2 3">HMC1</strain>
    </source>
</reference>
<gene>
    <name evidence="2" type="ORF">F8566_45280</name>
</gene>
<dbReference type="AlphaFoldDB" id="A0A6H9YIE0"/>
<dbReference type="OrthoDB" id="3472223at2"/>
<accession>A0A6H9YIE0</accession>
<protein>
    <submittedName>
        <fullName evidence="2">Uncharacterized protein</fullName>
    </submittedName>
</protein>
<dbReference type="Proteomes" id="UP000468735">
    <property type="component" value="Unassembled WGS sequence"/>
</dbReference>
<comment type="caution">
    <text evidence="2">The sequence shown here is derived from an EMBL/GenBank/DDBJ whole genome shotgun (WGS) entry which is preliminary data.</text>
</comment>
<name>A0A6H9YIE0_9ACTN</name>
<organism evidence="2 3">
    <name type="scientific">Actinomadura rudentiformis</name>
    <dbReference type="NCBI Taxonomy" id="359158"/>
    <lineage>
        <taxon>Bacteria</taxon>
        <taxon>Bacillati</taxon>
        <taxon>Actinomycetota</taxon>
        <taxon>Actinomycetes</taxon>
        <taxon>Streptosporangiales</taxon>
        <taxon>Thermomonosporaceae</taxon>
        <taxon>Actinomadura</taxon>
    </lineage>
</organism>
<keyword evidence="3" id="KW-1185">Reference proteome</keyword>
<evidence type="ECO:0000313" key="2">
    <source>
        <dbReference type="EMBL" id="KAB2340403.1"/>
    </source>
</evidence>
<dbReference type="EMBL" id="WBMT01000030">
    <property type="protein sequence ID" value="KAB2340403.1"/>
    <property type="molecule type" value="Genomic_DNA"/>
</dbReference>
<feature type="region of interest" description="Disordered" evidence="1">
    <location>
        <begin position="1"/>
        <end position="39"/>
    </location>
</feature>
<evidence type="ECO:0000313" key="3">
    <source>
        <dbReference type="Proteomes" id="UP000468735"/>
    </source>
</evidence>
<proteinExistence type="predicted"/>